<dbReference type="RefSeq" id="WP_386663999.1">
    <property type="nucleotide sequence ID" value="NZ_JBHLTG010000001.1"/>
</dbReference>
<dbReference type="PANTHER" id="PTHR30469">
    <property type="entry name" value="MULTIDRUG RESISTANCE PROTEIN MDTA"/>
    <property type="match status" value="1"/>
</dbReference>
<dbReference type="NCBIfam" id="TIGR01730">
    <property type="entry name" value="RND_mfp"/>
    <property type="match status" value="1"/>
</dbReference>
<feature type="coiled-coil region" evidence="2">
    <location>
        <begin position="102"/>
        <end position="160"/>
    </location>
</feature>
<proteinExistence type="inferred from homology"/>
<comment type="similarity">
    <text evidence="1">Belongs to the membrane fusion protein (MFP) (TC 8.A.1) family.</text>
</comment>
<evidence type="ECO:0000259" key="5">
    <source>
        <dbReference type="Pfam" id="PF25989"/>
    </source>
</evidence>
<keyword evidence="3" id="KW-0732">Signal</keyword>
<accession>A0ABV6RKF9</accession>
<feature type="signal peptide" evidence="3">
    <location>
        <begin position="1"/>
        <end position="22"/>
    </location>
</feature>
<reference evidence="6 7" key="1">
    <citation type="submission" date="2024-09" db="EMBL/GenBank/DDBJ databases">
        <authorList>
            <person name="Sun Q."/>
            <person name="Mori K."/>
        </authorList>
    </citation>
    <scope>NUCLEOTIDE SEQUENCE [LARGE SCALE GENOMIC DNA]</scope>
    <source>
        <strain evidence="6 7">KCTC 23076</strain>
    </source>
</reference>
<evidence type="ECO:0000256" key="1">
    <source>
        <dbReference type="ARBA" id="ARBA00009477"/>
    </source>
</evidence>
<evidence type="ECO:0000313" key="6">
    <source>
        <dbReference type="EMBL" id="MFC0676378.1"/>
    </source>
</evidence>
<keyword evidence="7" id="KW-1185">Reference proteome</keyword>
<dbReference type="InterPro" id="IPR006143">
    <property type="entry name" value="RND_pump_MFP"/>
</dbReference>
<dbReference type="Gene3D" id="2.40.30.170">
    <property type="match status" value="1"/>
</dbReference>
<evidence type="ECO:0000256" key="2">
    <source>
        <dbReference type="SAM" id="Coils"/>
    </source>
</evidence>
<evidence type="ECO:0000256" key="3">
    <source>
        <dbReference type="SAM" id="SignalP"/>
    </source>
</evidence>
<name>A0ABV6RKF9_9GAMM</name>
<dbReference type="EMBL" id="JBHLTG010000001">
    <property type="protein sequence ID" value="MFC0676378.1"/>
    <property type="molecule type" value="Genomic_DNA"/>
</dbReference>
<dbReference type="Proteomes" id="UP001589896">
    <property type="component" value="Unassembled WGS sequence"/>
</dbReference>
<evidence type="ECO:0000313" key="7">
    <source>
        <dbReference type="Proteomes" id="UP001589896"/>
    </source>
</evidence>
<dbReference type="Gene3D" id="2.40.420.20">
    <property type="match status" value="1"/>
</dbReference>
<sequence>MIRHWLAVATVCAALAACGKDAQEPAADAAPSSLAVTLQPARMQELERAIAVSGPVTAWEEMQLGVEVGGLRVTDLHVDVGERVRKGELLLELDARTIASELAQARAAHAEAAAAVELAQANLRRAEKLAAEQLISAASLDELRAARTQAQARQATARAALDASQLRMDFTRLRAPDDGIVSKRLVEPGQVVAAGSELLRLIRDGRLEWQAELAADELARVSVGDPVALEAPGGAVAEGRVRAVSPGVDAETRTGTIYADLPDPEGLQVGQFVPGRIATGAGRALTVPAAAVVERDGYPYVFIVGSDGVAKRLRVRIGTRAGDAVEILDGLKPGTPVVVRGAGFLGDGDRVRVVAEGASPATPQAAS</sequence>
<gene>
    <name evidence="6" type="ORF">ACFFGH_00755</name>
</gene>
<feature type="domain" description="CusB-like beta-barrel" evidence="4">
    <location>
        <begin position="211"/>
        <end position="278"/>
    </location>
</feature>
<dbReference type="SUPFAM" id="SSF111369">
    <property type="entry name" value="HlyD-like secretion proteins"/>
    <property type="match status" value="1"/>
</dbReference>
<evidence type="ECO:0000259" key="4">
    <source>
        <dbReference type="Pfam" id="PF25954"/>
    </source>
</evidence>
<dbReference type="PROSITE" id="PS51257">
    <property type="entry name" value="PROKAR_LIPOPROTEIN"/>
    <property type="match status" value="1"/>
</dbReference>
<comment type="caution">
    <text evidence="6">The sequence shown here is derived from an EMBL/GenBank/DDBJ whole genome shotgun (WGS) entry which is preliminary data.</text>
</comment>
<dbReference type="Pfam" id="PF25954">
    <property type="entry name" value="Beta-barrel_RND_2"/>
    <property type="match status" value="1"/>
</dbReference>
<protein>
    <submittedName>
        <fullName evidence="6">Efflux RND transporter periplasmic adaptor subunit</fullName>
    </submittedName>
</protein>
<feature type="domain" description="YknX-like C-terminal permuted SH3-like" evidence="5">
    <location>
        <begin position="284"/>
        <end position="353"/>
    </location>
</feature>
<dbReference type="Gene3D" id="1.10.287.470">
    <property type="entry name" value="Helix hairpin bin"/>
    <property type="match status" value="1"/>
</dbReference>
<dbReference type="InterPro" id="IPR058637">
    <property type="entry name" value="YknX-like_C"/>
</dbReference>
<keyword evidence="2" id="KW-0175">Coiled coil</keyword>
<organism evidence="6 7">
    <name type="scientific">Lysobacter korlensis</name>
    <dbReference type="NCBI Taxonomy" id="553636"/>
    <lineage>
        <taxon>Bacteria</taxon>
        <taxon>Pseudomonadati</taxon>
        <taxon>Pseudomonadota</taxon>
        <taxon>Gammaproteobacteria</taxon>
        <taxon>Lysobacterales</taxon>
        <taxon>Lysobacteraceae</taxon>
        <taxon>Lysobacter</taxon>
    </lineage>
</organism>
<dbReference type="InterPro" id="IPR058792">
    <property type="entry name" value="Beta-barrel_RND_2"/>
</dbReference>
<dbReference type="Gene3D" id="2.40.50.100">
    <property type="match status" value="1"/>
</dbReference>
<feature type="chain" id="PRO_5046398078" evidence="3">
    <location>
        <begin position="23"/>
        <end position="367"/>
    </location>
</feature>
<dbReference type="Pfam" id="PF25989">
    <property type="entry name" value="YknX_C"/>
    <property type="match status" value="1"/>
</dbReference>
<dbReference type="PANTHER" id="PTHR30469:SF15">
    <property type="entry name" value="HLYD FAMILY OF SECRETION PROTEINS"/>
    <property type="match status" value="1"/>
</dbReference>